<accession>A0A4Y7TSL5</accession>
<evidence type="ECO:0000256" key="1">
    <source>
        <dbReference type="SAM" id="Coils"/>
    </source>
</evidence>
<gene>
    <name evidence="2" type="ORF">FA13DRAFT_1726272</name>
</gene>
<organism evidence="2 3">
    <name type="scientific">Coprinellus micaceus</name>
    <name type="common">Glistening ink-cap mushroom</name>
    <name type="synonym">Coprinus micaceus</name>
    <dbReference type="NCBI Taxonomy" id="71717"/>
    <lineage>
        <taxon>Eukaryota</taxon>
        <taxon>Fungi</taxon>
        <taxon>Dikarya</taxon>
        <taxon>Basidiomycota</taxon>
        <taxon>Agaricomycotina</taxon>
        <taxon>Agaricomycetes</taxon>
        <taxon>Agaricomycetidae</taxon>
        <taxon>Agaricales</taxon>
        <taxon>Agaricineae</taxon>
        <taxon>Psathyrellaceae</taxon>
        <taxon>Coprinellus</taxon>
    </lineage>
</organism>
<dbReference type="EMBL" id="QPFP01000004">
    <property type="protein sequence ID" value="TEB37146.1"/>
    <property type="molecule type" value="Genomic_DNA"/>
</dbReference>
<sequence>MSALASNLGAIEEEIQGIESKIVQLELAKLELQHRAADLKKDYNATLPIGQIPPEILVNIFANSLTQVSSENLAHLPGEIESMPVRSRSNDVGVELTRPERNATSDRLLRPAISVMLAMNGGQSRMVSATCGVTSKFSCEPLQV</sequence>
<proteinExistence type="predicted"/>
<name>A0A4Y7TSL5_COPMI</name>
<dbReference type="Proteomes" id="UP000298030">
    <property type="component" value="Unassembled WGS sequence"/>
</dbReference>
<evidence type="ECO:0000313" key="3">
    <source>
        <dbReference type="Proteomes" id="UP000298030"/>
    </source>
</evidence>
<protein>
    <submittedName>
        <fullName evidence="2">Uncharacterized protein</fullName>
    </submittedName>
</protein>
<evidence type="ECO:0000313" key="2">
    <source>
        <dbReference type="EMBL" id="TEB37146.1"/>
    </source>
</evidence>
<keyword evidence="3" id="KW-1185">Reference proteome</keyword>
<dbReference type="AlphaFoldDB" id="A0A4Y7TSL5"/>
<reference evidence="2 3" key="1">
    <citation type="journal article" date="2019" name="Nat. Ecol. Evol.">
        <title>Megaphylogeny resolves global patterns of mushroom evolution.</title>
        <authorList>
            <person name="Varga T."/>
            <person name="Krizsan K."/>
            <person name="Foldi C."/>
            <person name="Dima B."/>
            <person name="Sanchez-Garcia M."/>
            <person name="Sanchez-Ramirez S."/>
            <person name="Szollosi G.J."/>
            <person name="Szarkandi J.G."/>
            <person name="Papp V."/>
            <person name="Albert L."/>
            <person name="Andreopoulos W."/>
            <person name="Angelini C."/>
            <person name="Antonin V."/>
            <person name="Barry K.W."/>
            <person name="Bougher N.L."/>
            <person name="Buchanan P."/>
            <person name="Buyck B."/>
            <person name="Bense V."/>
            <person name="Catcheside P."/>
            <person name="Chovatia M."/>
            <person name="Cooper J."/>
            <person name="Damon W."/>
            <person name="Desjardin D."/>
            <person name="Finy P."/>
            <person name="Geml J."/>
            <person name="Haridas S."/>
            <person name="Hughes K."/>
            <person name="Justo A."/>
            <person name="Karasinski D."/>
            <person name="Kautmanova I."/>
            <person name="Kiss B."/>
            <person name="Kocsube S."/>
            <person name="Kotiranta H."/>
            <person name="LaButti K.M."/>
            <person name="Lechner B.E."/>
            <person name="Liimatainen K."/>
            <person name="Lipzen A."/>
            <person name="Lukacs Z."/>
            <person name="Mihaltcheva S."/>
            <person name="Morgado L.N."/>
            <person name="Niskanen T."/>
            <person name="Noordeloos M.E."/>
            <person name="Ohm R.A."/>
            <person name="Ortiz-Santana B."/>
            <person name="Ovrebo C."/>
            <person name="Racz N."/>
            <person name="Riley R."/>
            <person name="Savchenko A."/>
            <person name="Shiryaev A."/>
            <person name="Soop K."/>
            <person name="Spirin V."/>
            <person name="Szebenyi C."/>
            <person name="Tomsovsky M."/>
            <person name="Tulloss R.E."/>
            <person name="Uehling J."/>
            <person name="Grigoriev I.V."/>
            <person name="Vagvolgyi C."/>
            <person name="Papp T."/>
            <person name="Martin F.M."/>
            <person name="Miettinen O."/>
            <person name="Hibbett D.S."/>
            <person name="Nagy L.G."/>
        </authorList>
    </citation>
    <scope>NUCLEOTIDE SEQUENCE [LARGE SCALE GENOMIC DNA]</scope>
    <source>
        <strain evidence="2 3">FP101781</strain>
    </source>
</reference>
<feature type="coiled-coil region" evidence="1">
    <location>
        <begin position="1"/>
        <end position="42"/>
    </location>
</feature>
<comment type="caution">
    <text evidence="2">The sequence shown here is derived from an EMBL/GenBank/DDBJ whole genome shotgun (WGS) entry which is preliminary data.</text>
</comment>
<dbReference type="OrthoDB" id="2856616at2759"/>
<keyword evidence="1" id="KW-0175">Coiled coil</keyword>